<dbReference type="Pfam" id="PF01490">
    <property type="entry name" value="Aa_trans"/>
    <property type="match status" value="2"/>
</dbReference>
<keyword evidence="4 6" id="KW-1133">Transmembrane helix</keyword>
<gene>
    <name evidence="8" type="ORF">R1sor_011532</name>
</gene>
<dbReference type="InterPro" id="IPR013057">
    <property type="entry name" value="AA_transpt_TM"/>
</dbReference>
<evidence type="ECO:0000259" key="7">
    <source>
        <dbReference type="Pfam" id="PF01490"/>
    </source>
</evidence>
<keyword evidence="3" id="KW-0029">Amino-acid transport</keyword>
<dbReference type="GO" id="GO:0006865">
    <property type="term" value="P:amino acid transport"/>
    <property type="evidence" value="ECO:0007669"/>
    <property type="project" value="UniProtKB-KW"/>
</dbReference>
<evidence type="ECO:0000256" key="6">
    <source>
        <dbReference type="SAM" id="Phobius"/>
    </source>
</evidence>
<name>A0ABD3I2G6_9MARC</name>
<feature type="transmembrane region" description="Helical" evidence="6">
    <location>
        <begin position="353"/>
        <end position="374"/>
    </location>
</feature>
<feature type="transmembrane region" description="Helical" evidence="6">
    <location>
        <begin position="198"/>
        <end position="220"/>
    </location>
</feature>
<feature type="domain" description="Amino acid transporter transmembrane" evidence="7">
    <location>
        <begin position="265"/>
        <end position="403"/>
    </location>
</feature>
<protein>
    <recommendedName>
        <fullName evidence="7">Amino acid transporter transmembrane domain-containing protein</fullName>
    </recommendedName>
</protein>
<feature type="transmembrane region" description="Helical" evidence="6">
    <location>
        <begin position="439"/>
        <end position="461"/>
    </location>
</feature>
<feature type="transmembrane region" description="Helical" evidence="6">
    <location>
        <begin position="316"/>
        <end position="332"/>
    </location>
</feature>
<evidence type="ECO:0000256" key="4">
    <source>
        <dbReference type="ARBA" id="ARBA00022989"/>
    </source>
</evidence>
<feature type="transmembrane region" description="Helical" evidence="6">
    <location>
        <begin position="380"/>
        <end position="402"/>
    </location>
</feature>
<keyword evidence="3" id="KW-0813">Transport</keyword>
<feature type="transmembrane region" description="Helical" evidence="6">
    <location>
        <begin position="272"/>
        <end position="296"/>
    </location>
</feature>
<feature type="transmembrane region" description="Helical" evidence="6">
    <location>
        <begin position="86"/>
        <end position="108"/>
    </location>
</feature>
<evidence type="ECO:0000256" key="3">
    <source>
        <dbReference type="ARBA" id="ARBA00022970"/>
    </source>
</evidence>
<feature type="transmembrane region" description="Helical" evidence="6">
    <location>
        <begin position="159"/>
        <end position="178"/>
    </location>
</feature>
<dbReference type="PANTHER" id="PTHR22950">
    <property type="entry name" value="AMINO ACID TRANSPORTER"/>
    <property type="match status" value="1"/>
</dbReference>
<evidence type="ECO:0000256" key="5">
    <source>
        <dbReference type="ARBA" id="ARBA00023136"/>
    </source>
</evidence>
<keyword evidence="9" id="KW-1185">Reference proteome</keyword>
<evidence type="ECO:0000313" key="9">
    <source>
        <dbReference type="Proteomes" id="UP001633002"/>
    </source>
</evidence>
<feature type="domain" description="Amino acid transporter transmembrane" evidence="7">
    <location>
        <begin position="11"/>
        <end position="225"/>
    </location>
</feature>
<proteinExistence type="predicted"/>
<dbReference type="GO" id="GO:0031090">
    <property type="term" value="C:organelle membrane"/>
    <property type="evidence" value="ECO:0007669"/>
    <property type="project" value="UniProtKB-ARBA"/>
</dbReference>
<sequence length="468" mass="51101">METLHKVGTNESPWVSVFNLCNAAIGAGVLSFPYGFRQTGVVGGLFFTFIVWVIEVFALCLLVRVAERYNSVSYQQLVLTIFGSKLAIIISVTMITFLIGSMISYLIITGDVFQPAFSDFFGENSILANRRLVITLFAVLVILPLALQTTLKALKYTSLISIMMLTYLTIALIIIGANKLISSGIPSDILIWEAGKHVFILMDIVVFAFQCHIQVVPIFAELAPNPKPFFGGGTTRAKDFQAKALEDPLLEAEPLSRSQPGQKSERVKRMDAVILVSMTICFVGYCMVGEFGYLIFPEVESDVLKSFGNSNPFMVFARYGMAVVAMVCYPFQSHPARSILDDAWTAVGNSSSWTRHIVLTVFFFLSTLGVALAITDLGTIFSIVGATGGVMVVFIIPGVLLIRGIYSQPVGHTAQSDEEEAGLLRTISRRTTIQKSVEIVGGILIIMIGLLIFLATSYVTATGMINKD</sequence>
<accession>A0ABD3I2G6</accession>
<keyword evidence="5 6" id="KW-0472">Membrane</keyword>
<feature type="transmembrane region" description="Helical" evidence="6">
    <location>
        <begin position="128"/>
        <end position="147"/>
    </location>
</feature>
<feature type="transmembrane region" description="Helical" evidence="6">
    <location>
        <begin position="42"/>
        <end position="65"/>
    </location>
</feature>
<dbReference type="AlphaFoldDB" id="A0ABD3I2G6"/>
<feature type="transmembrane region" description="Helical" evidence="6">
    <location>
        <begin position="12"/>
        <end position="36"/>
    </location>
</feature>
<dbReference type="Proteomes" id="UP001633002">
    <property type="component" value="Unassembled WGS sequence"/>
</dbReference>
<comment type="subcellular location">
    <subcellularLocation>
        <location evidence="1">Membrane</location>
        <topology evidence="1">Multi-pass membrane protein</topology>
    </subcellularLocation>
</comment>
<evidence type="ECO:0000256" key="1">
    <source>
        <dbReference type="ARBA" id="ARBA00004141"/>
    </source>
</evidence>
<dbReference type="PANTHER" id="PTHR22950:SF652">
    <property type="entry name" value="TRANSMEMBRANE AMINO ACID TRANSPORTER FAMILY PROTEIN"/>
    <property type="match status" value="1"/>
</dbReference>
<evidence type="ECO:0000256" key="2">
    <source>
        <dbReference type="ARBA" id="ARBA00022692"/>
    </source>
</evidence>
<evidence type="ECO:0000313" key="8">
    <source>
        <dbReference type="EMBL" id="KAL3697456.1"/>
    </source>
</evidence>
<reference evidence="8 9" key="1">
    <citation type="submission" date="2024-09" db="EMBL/GenBank/DDBJ databases">
        <title>Chromosome-scale assembly of Riccia sorocarpa.</title>
        <authorList>
            <person name="Paukszto L."/>
        </authorList>
    </citation>
    <scope>NUCLEOTIDE SEQUENCE [LARGE SCALE GENOMIC DNA]</scope>
    <source>
        <strain evidence="8">LP-2024</strain>
        <tissue evidence="8">Aerial parts of the thallus</tissue>
    </source>
</reference>
<comment type="caution">
    <text evidence="8">The sequence shown here is derived from an EMBL/GenBank/DDBJ whole genome shotgun (WGS) entry which is preliminary data.</text>
</comment>
<keyword evidence="2 6" id="KW-0812">Transmembrane</keyword>
<dbReference type="EMBL" id="JBJQOH010000002">
    <property type="protein sequence ID" value="KAL3697456.1"/>
    <property type="molecule type" value="Genomic_DNA"/>
</dbReference>
<organism evidence="8 9">
    <name type="scientific">Riccia sorocarpa</name>
    <dbReference type="NCBI Taxonomy" id="122646"/>
    <lineage>
        <taxon>Eukaryota</taxon>
        <taxon>Viridiplantae</taxon>
        <taxon>Streptophyta</taxon>
        <taxon>Embryophyta</taxon>
        <taxon>Marchantiophyta</taxon>
        <taxon>Marchantiopsida</taxon>
        <taxon>Marchantiidae</taxon>
        <taxon>Marchantiales</taxon>
        <taxon>Ricciaceae</taxon>
        <taxon>Riccia</taxon>
    </lineage>
</organism>